<evidence type="ECO:0000313" key="2">
    <source>
        <dbReference type="EMBL" id="PQP92735.1"/>
    </source>
</evidence>
<comment type="caution">
    <text evidence="2">The sequence shown here is derived from an EMBL/GenBank/DDBJ whole genome shotgun (WGS) entry which is preliminary data.</text>
</comment>
<proteinExistence type="predicted"/>
<keyword evidence="3" id="KW-1185">Reference proteome</keyword>
<reference evidence="2 3" key="1">
    <citation type="submission" date="2018-02" db="EMBL/GenBank/DDBJ databases">
        <title>Draft genome of wild Prunus yedoensis var. nudiflora.</title>
        <authorList>
            <person name="Baek S."/>
            <person name="Kim J.-H."/>
            <person name="Choi K."/>
            <person name="Kim G.-B."/>
            <person name="Cho A."/>
            <person name="Jang H."/>
            <person name="Shin C.-H."/>
            <person name="Yu H.-J."/>
            <person name="Mun J.-H."/>
        </authorList>
    </citation>
    <scope>NUCLEOTIDE SEQUENCE [LARGE SCALE GENOMIC DNA]</scope>
    <source>
        <strain evidence="3">cv. Jeju island</strain>
        <tissue evidence="2">Leaf</tissue>
    </source>
</reference>
<sequence>MQAPPDQPNNLGFNFNGAEPVLQAPPDQRNNVGFNGDPMFLSDWNPNFGGGFL</sequence>
<accession>A0A314YT51</accession>
<dbReference type="EMBL" id="PJQY01002533">
    <property type="protein sequence ID" value="PQP92735.1"/>
    <property type="molecule type" value="Genomic_DNA"/>
</dbReference>
<dbReference type="Proteomes" id="UP000250321">
    <property type="component" value="Unassembled WGS sequence"/>
</dbReference>
<evidence type="ECO:0000256" key="1">
    <source>
        <dbReference type="SAM" id="MobiDB-lite"/>
    </source>
</evidence>
<name>A0A314YT51_PRUYE</name>
<organism evidence="2 3">
    <name type="scientific">Prunus yedoensis var. nudiflora</name>
    <dbReference type="NCBI Taxonomy" id="2094558"/>
    <lineage>
        <taxon>Eukaryota</taxon>
        <taxon>Viridiplantae</taxon>
        <taxon>Streptophyta</taxon>
        <taxon>Embryophyta</taxon>
        <taxon>Tracheophyta</taxon>
        <taxon>Spermatophyta</taxon>
        <taxon>Magnoliopsida</taxon>
        <taxon>eudicotyledons</taxon>
        <taxon>Gunneridae</taxon>
        <taxon>Pentapetalae</taxon>
        <taxon>rosids</taxon>
        <taxon>fabids</taxon>
        <taxon>Rosales</taxon>
        <taxon>Rosaceae</taxon>
        <taxon>Amygdaloideae</taxon>
        <taxon>Amygdaleae</taxon>
        <taxon>Prunus</taxon>
    </lineage>
</organism>
<protein>
    <submittedName>
        <fullName evidence="2">Uncharacterized protein</fullName>
    </submittedName>
</protein>
<evidence type="ECO:0000313" key="3">
    <source>
        <dbReference type="Proteomes" id="UP000250321"/>
    </source>
</evidence>
<feature type="region of interest" description="Disordered" evidence="1">
    <location>
        <begin position="1"/>
        <end position="35"/>
    </location>
</feature>
<dbReference type="AlphaFoldDB" id="A0A314YT51"/>
<gene>
    <name evidence="2" type="ORF">Pyn_11778</name>
</gene>